<dbReference type="EMBL" id="BNBF01000027">
    <property type="protein sequence ID" value="GHG70797.1"/>
    <property type="molecule type" value="Genomic_DNA"/>
</dbReference>
<reference evidence="2" key="1">
    <citation type="journal article" date="2019" name="Int. J. Syst. Evol. Microbiol.">
        <title>The Global Catalogue of Microorganisms (GCM) 10K type strain sequencing project: providing services to taxonomists for standard genome sequencing and annotation.</title>
        <authorList>
            <consortium name="The Broad Institute Genomics Platform"/>
            <consortium name="The Broad Institute Genome Sequencing Center for Infectious Disease"/>
            <person name="Wu L."/>
            <person name="Ma J."/>
        </authorList>
    </citation>
    <scope>NUCLEOTIDE SEQUENCE [LARGE SCALE GENOMIC DNA]</scope>
    <source>
        <strain evidence="2">JCM 4253</strain>
    </source>
</reference>
<evidence type="ECO:0000313" key="2">
    <source>
        <dbReference type="Proteomes" id="UP000619355"/>
    </source>
</evidence>
<comment type="caution">
    <text evidence="1">The sequence shown here is derived from an EMBL/GenBank/DDBJ whole genome shotgun (WGS) entry which is preliminary data.</text>
</comment>
<protein>
    <submittedName>
        <fullName evidence="1">Uncharacterized protein</fullName>
    </submittedName>
</protein>
<proteinExistence type="predicted"/>
<dbReference type="AlphaFoldDB" id="A0A919F1W1"/>
<keyword evidence="2" id="KW-1185">Reference proteome</keyword>
<name>A0A919F1W1_9ACTN</name>
<organism evidence="1 2">
    <name type="scientific">Streptomyces capoamus</name>
    <dbReference type="NCBI Taxonomy" id="68183"/>
    <lineage>
        <taxon>Bacteria</taxon>
        <taxon>Bacillati</taxon>
        <taxon>Actinomycetota</taxon>
        <taxon>Actinomycetes</taxon>
        <taxon>Kitasatosporales</taxon>
        <taxon>Streptomycetaceae</taxon>
        <taxon>Streptomyces</taxon>
    </lineage>
</organism>
<sequence>MTLTYPTTDQVIADPAPVVVHNPEEVSQAAIGEIVDTVVDATQVEAKAESTEIPA</sequence>
<dbReference type="Proteomes" id="UP000619355">
    <property type="component" value="Unassembled WGS sequence"/>
</dbReference>
<gene>
    <name evidence="1" type="ORF">GCM10018980_65790</name>
</gene>
<evidence type="ECO:0000313" key="1">
    <source>
        <dbReference type="EMBL" id="GHG70797.1"/>
    </source>
</evidence>
<accession>A0A919F1W1</accession>